<evidence type="ECO:0000256" key="1">
    <source>
        <dbReference type="ARBA" id="ARBA00005466"/>
    </source>
</evidence>
<reference evidence="7 8" key="1">
    <citation type="journal article" date="2017" name="G3 (Bethesda)">
        <title>First Draft Genome Sequence of the Pathogenic Fungus Lomentospora prolificans (Formerly Scedosporium prolificans).</title>
        <authorList>
            <person name="Luo R."/>
            <person name="Zimin A."/>
            <person name="Workman R."/>
            <person name="Fan Y."/>
            <person name="Pertea G."/>
            <person name="Grossman N."/>
            <person name="Wear M.P."/>
            <person name="Jia B."/>
            <person name="Miller H."/>
            <person name="Casadevall A."/>
            <person name="Timp W."/>
            <person name="Zhang S.X."/>
            <person name="Salzberg S.L."/>
        </authorList>
    </citation>
    <scope>NUCLEOTIDE SEQUENCE [LARGE SCALE GENOMIC DNA]</scope>
    <source>
        <strain evidence="7 8">JHH-5317</strain>
    </source>
</reference>
<feature type="chain" id="PRO_5014975660" description="FAD-binding PCMH-type domain-containing protein" evidence="5">
    <location>
        <begin position="21"/>
        <end position="497"/>
    </location>
</feature>
<dbReference type="InterPro" id="IPR016166">
    <property type="entry name" value="FAD-bd_PCMH"/>
</dbReference>
<evidence type="ECO:0000256" key="5">
    <source>
        <dbReference type="SAM" id="SignalP"/>
    </source>
</evidence>
<dbReference type="OrthoDB" id="2151789at2759"/>
<dbReference type="PROSITE" id="PS51387">
    <property type="entry name" value="FAD_PCMH"/>
    <property type="match status" value="1"/>
</dbReference>
<evidence type="ECO:0000256" key="2">
    <source>
        <dbReference type="ARBA" id="ARBA00022630"/>
    </source>
</evidence>
<dbReference type="PANTHER" id="PTHR42973:SF13">
    <property type="entry name" value="FAD-BINDING PCMH-TYPE DOMAIN-CONTAINING PROTEIN"/>
    <property type="match status" value="1"/>
</dbReference>
<proteinExistence type="inferred from homology"/>
<evidence type="ECO:0000259" key="6">
    <source>
        <dbReference type="PROSITE" id="PS51387"/>
    </source>
</evidence>
<feature type="domain" description="FAD-binding PCMH-type" evidence="6">
    <location>
        <begin position="57"/>
        <end position="228"/>
    </location>
</feature>
<dbReference type="STRING" id="41688.A0A2N3N115"/>
<dbReference type="InterPro" id="IPR006094">
    <property type="entry name" value="Oxid_FAD_bind_N"/>
</dbReference>
<dbReference type="GO" id="GO:0016491">
    <property type="term" value="F:oxidoreductase activity"/>
    <property type="evidence" value="ECO:0007669"/>
    <property type="project" value="UniProtKB-KW"/>
</dbReference>
<dbReference type="AlphaFoldDB" id="A0A2N3N115"/>
<keyword evidence="3" id="KW-0274">FAD</keyword>
<evidence type="ECO:0000313" key="8">
    <source>
        <dbReference type="Proteomes" id="UP000233524"/>
    </source>
</evidence>
<dbReference type="EMBL" id="NLAX01001139">
    <property type="protein sequence ID" value="PKS06102.1"/>
    <property type="molecule type" value="Genomic_DNA"/>
</dbReference>
<keyword evidence="2" id="KW-0285">Flavoprotein</keyword>
<dbReference type="Proteomes" id="UP000233524">
    <property type="component" value="Unassembled WGS sequence"/>
</dbReference>
<dbReference type="PANTHER" id="PTHR42973">
    <property type="entry name" value="BINDING OXIDOREDUCTASE, PUTATIVE (AFU_ORTHOLOGUE AFUA_1G17690)-RELATED"/>
    <property type="match status" value="1"/>
</dbReference>
<protein>
    <recommendedName>
        <fullName evidence="6">FAD-binding PCMH-type domain-containing protein</fullName>
    </recommendedName>
</protein>
<dbReference type="Gene3D" id="3.30.465.10">
    <property type="match status" value="1"/>
</dbReference>
<keyword evidence="8" id="KW-1185">Reference proteome</keyword>
<sequence length="497" mass="53656">MKSSVLFSALAVLPLLAVSAIKDTCEVVESTTKIEVHRRFTLAYTAEQNEYWSTACSALKPACILYPKTTGEVAHIVNILKTNSEVFAIKSGGHNPNDYFSSVEGGPLISTNKLNQVKLDKNAGTVRVGPGNRWEDVLGALDGTGFTVVGGRIGNVGVGGLLLGGGLSFLTAQHGWAVNSVLEFEVVLANGTAVTASKTQNPDLFAALRGGGNNFGIVTSFLLKAYPQGQIWGGSMVFLHTTETAATLLKAVRDFTEYCDDEKAALVLTAVKGVGLIDLWIMFAFYDAPNPPTEVFANFTAAGTLVNTCKTQSYASLLSANNAGVIKGSIYTIGTETMPLPSTQDGAEVMGAFHSHWRSVASSVQTVPGVVANVAYQPFSKRMARIARANGGDVMDIDDDVDRIILELNYSFWFKLDREQIDQAMVSTYKGFRNLVEQFQGSGKLPEAYLPLFMNDGYYRQDIFGRLHPAKRELAKEVAASVDPQGMWKERTGGFKP</sequence>
<evidence type="ECO:0000256" key="3">
    <source>
        <dbReference type="ARBA" id="ARBA00022827"/>
    </source>
</evidence>
<evidence type="ECO:0000313" key="7">
    <source>
        <dbReference type="EMBL" id="PKS06102.1"/>
    </source>
</evidence>
<dbReference type="VEuPathDB" id="FungiDB:jhhlp_007936"/>
<comment type="similarity">
    <text evidence="1">Belongs to the oxygen-dependent FAD-linked oxidoreductase family.</text>
</comment>
<organism evidence="7 8">
    <name type="scientific">Lomentospora prolificans</name>
    <dbReference type="NCBI Taxonomy" id="41688"/>
    <lineage>
        <taxon>Eukaryota</taxon>
        <taxon>Fungi</taxon>
        <taxon>Dikarya</taxon>
        <taxon>Ascomycota</taxon>
        <taxon>Pezizomycotina</taxon>
        <taxon>Sordariomycetes</taxon>
        <taxon>Hypocreomycetidae</taxon>
        <taxon>Microascales</taxon>
        <taxon>Microascaceae</taxon>
        <taxon>Lomentospora</taxon>
    </lineage>
</organism>
<feature type="signal peptide" evidence="5">
    <location>
        <begin position="1"/>
        <end position="20"/>
    </location>
</feature>
<gene>
    <name evidence="7" type="ORF">jhhlp_007936</name>
</gene>
<name>A0A2N3N115_9PEZI</name>
<evidence type="ECO:0000256" key="4">
    <source>
        <dbReference type="ARBA" id="ARBA00023002"/>
    </source>
</evidence>
<keyword evidence="4" id="KW-0560">Oxidoreductase</keyword>
<keyword evidence="5" id="KW-0732">Signal</keyword>
<dbReference type="InterPro" id="IPR050416">
    <property type="entry name" value="FAD-linked_Oxidoreductase"/>
</dbReference>
<dbReference type="SUPFAM" id="SSF56176">
    <property type="entry name" value="FAD-binding/transporter-associated domain-like"/>
    <property type="match status" value="1"/>
</dbReference>
<dbReference type="GO" id="GO:0071949">
    <property type="term" value="F:FAD binding"/>
    <property type="evidence" value="ECO:0007669"/>
    <property type="project" value="InterPro"/>
</dbReference>
<comment type="caution">
    <text evidence="7">The sequence shown here is derived from an EMBL/GenBank/DDBJ whole genome shotgun (WGS) entry which is preliminary data.</text>
</comment>
<dbReference type="InParanoid" id="A0A2N3N115"/>
<dbReference type="InterPro" id="IPR016169">
    <property type="entry name" value="FAD-bd_PCMH_sub2"/>
</dbReference>
<dbReference type="InterPro" id="IPR036318">
    <property type="entry name" value="FAD-bd_PCMH-like_sf"/>
</dbReference>
<accession>A0A2N3N115</accession>
<dbReference type="Pfam" id="PF01565">
    <property type="entry name" value="FAD_binding_4"/>
    <property type="match status" value="1"/>
</dbReference>